<dbReference type="InterPro" id="IPR016186">
    <property type="entry name" value="C-type_lectin-like/link_sf"/>
</dbReference>
<feature type="non-terminal residue" evidence="1">
    <location>
        <position position="1"/>
    </location>
</feature>
<dbReference type="SMART" id="SM00034">
    <property type="entry name" value="CLECT"/>
    <property type="match status" value="4"/>
</dbReference>
<proteinExistence type="predicted"/>
<sequence>VSRRSTSCLFPKAHCAELGCETGWELLAGECFLFNMRNRLPWDDARADCKQKGGDLLKYTTDDTRRAIEAHMVQFLGGFKVWTGLNKPDYPTASCLPMWRWGDGDYTHPSLSNINWDSEPNNAKGTEHCADILKDGKYNDLTCARSRGYICKYDTTGGICADEWESYGTSCYYFSTRSGSTMKSWDEAKTACRNMQSTSDLVWINSQSEMLWFKQKISDLFRIRNGPSWWTGLNNLPNGDKVNWKWNSDSNLADMSLIEWDKEPNNYGAREYCGLLLNDGTSFKDVQCSSERSYICQAPVGSGCVAGWDAGAGKCFQLNTELRLSWTDARQACMQYQGGDLLALDSPQDAAVIATLVQRKDDRFWTSLNDRDQTDRCHPWVWADGSKADKKLITWDEEPNNYNGLQNCGQIWKNGVFDNSGCSNIKPYVCEYDGQQSPCQQGWSTRKGHCYMLQGMGDATKYKNWVDARISCATSNPNADLVAFDDEDEMEYVTDLVGIKLLADKTISGFFVGLNRDDTNSPWKWNDDVVRADMSLIRWDKEPNDFRGENVAALHGMGSNFVDSLRTAKYRYICQKPTTKVNSAITSATINLAVLTFGVVTVVFI</sequence>
<dbReference type="InterPro" id="IPR016187">
    <property type="entry name" value="CTDL_fold"/>
</dbReference>
<dbReference type="PANTHER" id="PTHR22803">
    <property type="entry name" value="MANNOSE, PHOSPHOLIPASE, LECTIN RECEPTOR RELATED"/>
    <property type="match status" value="1"/>
</dbReference>
<gene>
    <name evidence="1" type="ORF">OFUS_LOCUS17091</name>
</gene>
<reference evidence="1" key="1">
    <citation type="submission" date="2022-03" db="EMBL/GenBank/DDBJ databases">
        <authorList>
            <person name="Martin C."/>
        </authorList>
    </citation>
    <scope>NUCLEOTIDE SEQUENCE</scope>
</reference>
<dbReference type="Proteomes" id="UP000749559">
    <property type="component" value="Unassembled WGS sequence"/>
</dbReference>
<evidence type="ECO:0000313" key="1">
    <source>
        <dbReference type="EMBL" id="CAH1792068.1"/>
    </source>
</evidence>
<protein>
    <submittedName>
        <fullName evidence="1">Uncharacterized protein</fullName>
    </submittedName>
</protein>
<dbReference type="OrthoDB" id="6068744at2759"/>
<name>A0A8J1XV49_OWEFU</name>
<dbReference type="InterPro" id="IPR001304">
    <property type="entry name" value="C-type_lectin-like"/>
</dbReference>
<evidence type="ECO:0000313" key="2">
    <source>
        <dbReference type="Proteomes" id="UP000749559"/>
    </source>
</evidence>
<dbReference type="Pfam" id="PF00059">
    <property type="entry name" value="Lectin_C"/>
    <property type="match status" value="4"/>
</dbReference>
<dbReference type="PROSITE" id="PS50041">
    <property type="entry name" value="C_TYPE_LECTIN_2"/>
    <property type="match status" value="4"/>
</dbReference>
<accession>A0A8J1XV49</accession>
<dbReference type="InterPro" id="IPR050111">
    <property type="entry name" value="C-type_lectin/snaclec_domain"/>
</dbReference>
<dbReference type="SUPFAM" id="SSF56436">
    <property type="entry name" value="C-type lectin-like"/>
    <property type="match status" value="4"/>
</dbReference>
<organism evidence="1 2">
    <name type="scientific">Owenia fusiformis</name>
    <name type="common">Polychaete worm</name>
    <dbReference type="NCBI Taxonomy" id="6347"/>
    <lineage>
        <taxon>Eukaryota</taxon>
        <taxon>Metazoa</taxon>
        <taxon>Spiralia</taxon>
        <taxon>Lophotrochozoa</taxon>
        <taxon>Annelida</taxon>
        <taxon>Polychaeta</taxon>
        <taxon>Sedentaria</taxon>
        <taxon>Canalipalpata</taxon>
        <taxon>Sabellida</taxon>
        <taxon>Oweniida</taxon>
        <taxon>Oweniidae</taxon>
        <taxon>Owenia</taxon>
    </lineage>
</organism>
<dbReference type="AlphaFoldDB" id="A0A8J1XV49"/>
<dbReference type="CDD" id="cd00037">
    <property type="entry name" value="CLECT"/>
    <property type="match status" value="2"/>
</dbReference>
<dbReference type="EMBL" id="CAIIXF020000008">
    <property type="protein sequence ID" value="CAH1792068.1"/>
    <property type="molecule type" value="Genomic_DNA"/>
</dbReference>
<keyword evidence="2" id="KW-1185">Reference proteome</keyword>
<comment type="caution">
    <text evidence="1">The sequence shown here is derived from an EMBL/GenBank/DDBJ whole genome shotgun (WGS) entry which is preliminary data.</text>
</comment>
<dbReference type="Gene3D" id="3.10.100.10">
    <property type="entry name" value="Mannose-Binding Protein A, subunit A"/>
    <property type="match status" value="4"/>
</dbReference>